<evidence type="ECO:0000313" key="3">
    <source>
        <dbReference type="Proteomes" id="UP001202328"/>
    </source>
</evidence>
<protein>
    <submittedName>
        <fullName evidence="2">Uncharacterized protein</fullName>
    </submittedName>
</protein>
<evidence type="ECO:0000256" key="1">
    <source>
        <dbReference type="SAM" id="Phobius"/>
    </source>
</evidence>
<sequence length="166" mass="19253">MKPIPSSLETKGTTVSWDFSFFFFFFLCLDSSLLRSFLCKISTTTFPLSHLCPVRSRRWCSEDRDLNETNKESRNSIRRYGIMLRLQSNVSTNRRGSIAAANVVVAAEIRGSSRWHEADDYIMKLARHVKLSDHLMIMKFNQMHMPDAYMWVCLNLVSRSCSRPTT</sequence>
<dbReference type="AlphaFoldDB" id="A0AAD4THT8"/>
<keyword evidence="1" id="KW-0472">Membrane</keyword>
<dbReference type="EMBL" id="JAJJMB010001367">
    <property type="protein sequence ID" value="KAI3957230.1"/>
    <property type="molecule type" value="Genomic_DNA"/>
</dbReference>
<keyword evidence="3" id="KW-1185">Reference proteome</keyword>
<name>A0AAD4THT8_9MAGN</name>
<reference evidence="2" key="1">
    <citation type="submission" date="2022-04" db="EMBL/GenBank/DDBJ databases">
        <title>A functionally conserved STORR gene fusion in Papaver species that diverged 16.8 million years ago.</title>
        <authorList>
            <person name="Catania T."/>
        </authorList>
    </citation>
    <scope>NUCLEOTIDE SEQUENCE</scope>
    <source>
        <strain evidence="2">S-188037</strain>
    </source>
</reference>
<gene>
    <name evidence="2" type="ORF">MKW98_012105</name>
</gene>
<proteinExistence type="predicted"/>
<accession>A0AAD4THT8</accession>
<keyword evidence="1" id="KW-1133">Transmembrane helix</keyword>
<keyword evidence="1" id="KW-0812">Transmembrane</keyword>
<organism evidence="2 3">
    <name type="scientific">Papaver atlanticum</name>
    <dbReference type="NCBI Taxonomy" id="357466"/>
    <lineage>
        <taxon>Eukaryota</taxon>
        <taxon>Viridiplantae</taxon>
        <taxon>Streptophyta</taxon>
        <taxon>Embryophyta</taxon>
        <taxon>Tracheophyta</taxon>
        <taxon>Spermatophyta</taxon>
        <taxon>Magnoliopsida</taxon>
        <taxon>Ranunculales</taxon>
        <taxon>Papaveraceae</taxon>
        <taxon>Papaveroideae</taxon>
        <taxon>Papaver</taxon>
    </lineage>
</organism>
<feature type="transmembrane region" description="Helical" evidence="1">
    <location>
        <begin position="20"/>
        <end position="38"/>
    </location>
</feature>
<dbReference type="Proteomes" id="UP001202328">
    <property type="component" value="Unassembled WGS sequence"/>
</dbReference>
<evidence type="ECO:0000313" key="2">
    <source>
        <dbReference type="EMBL" id="KAI3957230.1"/>
    </source>
</evidence>
<comment type="caution">
    <text evidence="2">The sequence shown here is derived from an EMBL/GenBank/DDBJ whole genome shotgun (WGS) entry which is preliminary data.</text>
</comment>